<proteinExistence type="predicted"/>
<organism evidence="1 2">
    <name type="scientific">Pseudomonas pergaminensis</name>
    <dbReference type="NCBI Taxonomy" id="2853159"/>
    <lineage>
        <taxon>Bacteria</taxon>
        <taxon>Pseudomonadati</taxon>
        <taxon>Pseudomonadota</taxon>
        <taxon>Gammaproteobacteria</taxon>
        <taxon>Pseudomonadales</taxon>
        <taxon>Pseudomonadaceae</taxon>
        <taxon>Pseudomonas</taxon>
    </lineage>
</organism>
<dbReference type="RefSeq" id="WP_346356367.1">
    <property type="nucleotide sequence ID" value="NZ_CP078013.2"/>
</dbReference>
<protein>
    <submittedName>
        <fullName evidence="1">Uncharacterized protein</fullName>
    </submittedName>
</protein>
<dbReference type="Proteomes" id="UP001056907">
    <property type="component" value="Chromosome"/>
</dbReference>
<reference evidence="1" key="2">
    <citation type="submission" date="2024-04" db="EMBL/GenBank/DDBJ databases">
        <authorList>
            <person name="Diaz M."/>
            <person name="Bach T."/>
            <person name="Gonzalez Anta G."/>
            <person name="Agaras B."/>
            <person name="Wibberg D."/>
            <person name="Noguera F."/>
            <person name="Canciani W."/>
            <person name="Ybarra T."/>
            <person name="Nunez M.L."/>
            <person name="Valverde C."/>
        </authorList>
    </citation>
    <scope>NUCLEOTIDE SEQUENCE</scope>
    <source>
        <strain evidence="1">1008</strain>
    </source>
</reference>
<evidence type="ECO:0000313" key="1">
    <source>
        <dbReference type="EMBL" id="USW01461.2"/>
    </source>
</evidence>
<evidence type="ECO:0000313" key="2">
    <source>
        <dbReference type="Proteomes" id="UP001056907"/>
    </source>
</evidence>
<accession>A0ABD7TJE6</accession>
<dbReference type="EMBL" id="CP078013">
    <property type="protein sequence ID" value="USW01461.2"/>
    <property type="molecule type" value="Genomic_DNA"/>
</dbReference>
<gene>
    <name evidence="1" type="ORF">KUA23_01495</name>
</gene>
<name>A0ABD7TJE6_9PSED</name>
<reference evidence="1" key="1">
    <citation type="journal article" date="2022" name="Front. Plant Sci.">
        <title>Agronomic efficiency and genome mining analysis of the wheat-biostimulant rhizospheric bacterium Pseudomonas pergaminensis sp. nov. strain 1008T.</title>
        <authorList>
            <person name="Diaz M."/>
            <person name="Bach T."/>
            <person name="Gonzalez Anta G."/>
            <person name="Agaras B."/>
            <person name="Wibberg D."/>
            <person name="Noguera F."/>
            <person name="Canciani W."/>
            <person name="Valverde C."/>
        </authorList>
    </citation>
    <scope>NUCLEOTIDE SEQUENCE</scope>
    <source>
        <strain evidence="1">1008</strain>
    </source>
</reference>
<sequence>MKYSVNVHEHYNRVYQANVTRLGGLSPNEAKHIVRFYQLADSVRLDVTIGGSLFEGTTDPDSLCEAADLLEAAMKIGRELTDEATKKK</sequence>
<dbReference type="KEGG" id="ppeg:KUA23_01495"/>
<dbReference type="AlphaFoldDB" id="A0ABD7TJE6"/>